<protein>
    <submittedName>
        <fullName evidence="2">Uncharacterized protein</fullName>
    </submittedName>
</protein>
<gene>
    <name evidence="2" type="ORF">OKA104_LOCUS7161</name>
</gene>
<dbReference type="Proteomes" id="UP000663881">
    <property type="component" value="Unassembled WGS sequence"/>
</dbReference>
<feature type="transmembrane region" description="Helical" evidence="1">
    <location>
        <begin position="6"/>
        <end position="23"/>
    </location>
</feature>
<keyword evidence="1" id="KW-0472">Membrane</keyword>
<sequence length="101" mass="11492">QSITNASTAALSLVLVGIIVYFISENFIFYSSMAYTYTPWFVLIFALCGILSKNSNRTDISDRNKSFTLALLIICGVLFVIRVILFVIRYMKRKIPTIRDP</sequence>
<evidence type="ECO:0000313" key="3">
    <source>
        <dbReference type="Proteomes" id="UP000663881"/>
    </source>
</evidence>
<proteinExistence type="predicted"/>
<dbReference type="AlphaFoldDB" id="A0A818NXN4"/>
<reference evidence="2" key="1">
    <citation type="submission" date="2021-02" db="EMBL/GenBank/DDBJ databases">
        <authorList>
            <person name="Nowell W R."/>
        </authorList>
    </citation>
    <scope>NUCLEOTIDE SEQUENCE</scope>
</reference>
<organism evidence="2 3">
    <name type="scientific">Adineta steineri</name>
    <dbReference type="NCBI Taxonomy" id="433720"/>
    <lineage>
        <taxon>Eukaryota</taxon>
        <taxon>Metazoa</taxon>
        <taxon>Spiralia</taxon>
        <taxon>Gnathifera</taxon>
        <taxon>Rotifera</taxon>
        <taxon>Eurotatoria</taxon>
        <taxon>Bdelloidea</taxon>
        <taxon>Adinetida</taxon>
        <taxon>Adinetidae</taxon>
        <taxon>Adineta</taxon>
    </lineage>
</organism>
<keyword evidence="1" id="KW-0812">Transmembrane</keyword>
<feature type="non-terminal residue" evidence="2">
    <location>
        <position position="1"/>
    </location>
</feature>
<dbReference type="PANTHER" id="PTHR33802">
    <property type="entry name" value="SI:CH211-161H7.5-RELATED"/>
    <property type="match status" value="1"/>
</dbReference>
<accession>A0A818NXN4</accession>
<name>A0A818NXN4_9BILA</name>
<feature type="transmembrane region" description="Helical" evidence="1">
    <location>
        <begin position="67"/>
        <end position="88"/>
    </location>
</feature>
<evidence type="ECO:0000313" key="2">
    <source>
        <dbReference type="EMBL" id="CAF3611786.1"/>
    </source>
</evidence>
<dbReference type="PANTHER" id="PTHR33802:SF1">
    <property type="entry name" value="XK-RELATED PROTEIN"/>
    <property type="match status" value="1"/>
</dbReference>
<feature type="transmembrane region" description="Helical" evidence="1">
    <location>
        <begin position="35"/>
        <end position="52"/>
    </location>
</feature>
<comment type="caution">
    <text evidence="2">The sequence shown here is derived from an EMBL/GenBank/DDBJ whole genome shotgun (WGS) entry which is preliminary data.</text>
</comment>
<dbReference type="EMBL" id="CAJOAY010000271">
    <property type="protein sequence ID" value="CAF3611786.1"/>
    <property type="molecule type" value="Genomic_DNA"/>
</dbReference>
<keyword evidence="1" id="KW-1133">Transmembrane helix</keyword>
<evidence type="ECO:0000256" key="1">
    <source>
        <dbReference type="SAM" id="Phobius"/>
    </source>
</evidence>